<reference evidence="4" key="1">
    <citation type="submission" date="2018-05" db="EMBL/GenBank/DDBJ databases">
        <authorList>
            <person name="Lanie J.A."/>
            <person name="Ng W.-L."/>
            <person name="Kazmierczak K.M."/>
            <person name="Andrzejewski T.M."/>
            <person name="Davidsen T.M."/>
            <person name="Wayne K.J."/>
            <person name="Tettelin H."/>
            <person name="Glass J.I."/>
            <person name="Rusch D."/>
            <person name="Podicherti R."/>
            <person name="Tsui H.-C.T."/>
            <person name="Winkler M.E."/>
        </authorList>
    </citation>
    <scope>NUCLEOTIDE SEQUENCE</scope>
</reference>
<dbReference type="InterPro" id="IPR014729">
    <property type="entry name" value="Rossmann-like_a/b/a_fold"/>
</dbReference>
<proteinExistence type="predicted"/>
<sequence>MNKPFPNRIVTEEELLQHVQDCNDHNETVVITNGCFDLLHPGHIAYLEQARALGDRLIVAVNDDDSVTRLKGKSRPINSVYNRMAVLAGLRSVDWVVSFSEDTPARLIGAVK</sequence>
<dbReference type="GO" id="GO:0016779">
    <property type="term" value="F:nucleotidyltransferase activity"/>
    <property type="evidence" value="ECO:0007669"/>
    <property type="project" value="UniProtKB-KW"/>
</dbReference>
<dbReference type="InterPro" id="IPR050385">
    <property type="entry name" value="Archaeal_FAD_synthase"/>
</dbReference>
<gene>
    <name evidence="4" type="ORF">METZ01_LOCUS496857</name>
</gene>
<dbReference type="PANTHER" id="PTHR43793">
    <property type="entry name" value="FAD SYNTHASE"/>
    <property type="match status" value="1"/>
</dbReference>
<dbReference type="Pfam" id="PF01467">
    <property type="entry name" value="CTP_transf_like"/>
    <property type="match status" value="1"/>
</dbReference>
<evidence type="ECO:0000259" key="3">
    <source>
        <dbReference type="Pfam" id="PF01467"/>
    </source>
</evidence>
<feature type="domain" description="Cytidyltransferase-like" evidence="3">
    <location>
        <begin position="31"/>
        <end position="106"/>
    </location>
</feature>
<feature type="non-terminal residue" evidence="4">
    <location>
        <position position="112"/>
    </location>
</feature>
<dbReference type="EMBL" id="UINC01217416">
    <property type="protein sequence ID" value="SVE44003.1"/>
    <property type="molecule type" value="Genomic_DNA"/>
</dbReference>
<dbReference type="AlphaFoldDB" id="A0A383DI62"/>
<evidence type="ECO:0000256" key="1">
    <source>
        <dbReference type="ARBA" id="ARBA00022679"/>
    </source>
</evidence>
<dbReference type="PANTHER" id="PTHR43793:SF2">
    <property type="entry name" value="BIFUNCTIONAL PROTEIN HLDE"/>
    <property type="match status" value="1"/>
</dbReference>
<dbReference type="SUPFAM" id="SSF52374">
    <property type="entry name" value="Nucleotidylyl transferase"/>
    <property type="match status" value="1"/>
</dbReference>
<dbReference type="InterPro" id="IPR004821">
    <property type="entry name" value="Cyt_trans-like"/>
</dbReference>
<protein>
    <recommendedName>
        <fullName evidence="3">Cytidyltransferase-like domain-containing protein</fullName>
    </recommendedName>
</protein>
<accession>A0A383DI62</accession>
<organism evidence="4">
    <name type="scientific">marine metagenome</name>
    <dbReference type="NCBI Taxonomy" id="408172"/>
    <lineage>
        <taxon>unclassified sequences</taxon>
        <taxon>metagenomes</taxon>
        <taxon>ecological metagenomes</taxon>
    </lineage>
</organism>
<evidence type="ECO:0000256" key="2">
    <source>
        <dbReference type="ARBA" id="ARBA00022695"/>
    </source>
</evidence>
<evidence type="ECO:0000313" key="4">
    <source>
        <dbReference type="EMBL" id="SVE44003.1"/>
    </source>
</evidence>
<dbReference type="NCBIfam" id="TIGR00125">
    <property type="entry name" value="cyt_tran_rel"/>
    <property type="match status" value="1"/>
</dbReference>
<keyword evidence="1" id="KW-0808">Transferase</keyword>
<dbReference type="Gene3D" id="3.40.50.620">
    <property type="entry name" value="HUPs"/>
    <property type="match status" value="1"/>
</dbReference>
<keyword evidence="2" id="KW-0548">Nucleotidyltransferase</keyword>
<name>A0A383DI62_9ZZZZ</name>